<dbReference type="Gene3D" id="1.10.10.10">
    <property type="entry name" value="Winged helix-like DNA-binding domain superfamily/Winged helix DNA-binding domain"/>
    <property type="match status" value="1"/>
</dbReference>
<dbReference type="EMBL" id="BMHA01000002">
    <property type="protein sequence ID" value="GGI04180.1"/>
    <property type="molecule type" value="Genomic_DNA"/>
</dbReference>
<dbReference type="PANTHER" id="PTHR37318">
    <property type="entry name" value="BSL7504 PROTEIN"/>
    <property type="match status" value="1"/>
</dbReference>
<keyword evidence="3" id="KW-1185">Reference proteome</keyword>
<comment type="caution">
    <text evidence="2">The sequence shown here is derived from an EMBL/GenBank/DDBJ whole genome shotgun (WGS) entry which is preliminary data.</text>
</comment>
<dbReference type="InterPro" id="IPR036388">
    <property type="entry name" value="WH-like_DNA-bd_sf"/>
</dbReference>
<evidence type="ECO:0000259" key="1">
    <source>
        <dbReference type="Pfam" id="PF13601"/>
    </source>
</evidence>
<feature type="domain" description="Winged helix DNA-binding" evidence="1">
    <location>
        <begin position="21"/>
        <end position="99"/>
    </location>
</feature>
<dbReference type="OrthoDB" id="4952043at2"/>
<dbReference type="PANTHER" id="PTHR37318:SF1">
    <property type="entry name" value="BSL7504 PROTEIN"/>
    <property type="match status" value="1"/>
</dbReference>
<dbReference type="InterPro" id="IPR036390">
    <property type="entry name" value="WH_DNA-bd_sf"/>
</dbReference>
<reference evidence="2" key="1">
    <citation type="journal article" date="2014" name="Int. J. Syst. Evol. Microbiol.">
        <title>Complete genome sequence of Corynebacterium casei LMG S-19264T (=DSM 44701T), isolated from a smear-ripened cheese.</title>
        <authorList>
            <consortium name="US DOE Joint Genome Institute (JGI-PGF)"/>
            <person name="Walter F."/>
            <person name="Albersmeier A."/>
            <person name="Kalinowski J."/>
            <person name="Ruckert C."/>
        </authorList>
    </citation>
    <scope>NUCLEOTIDE SEQUENCE</scope>
    <source>
        <strain evidence="2">CGMCC 1.14988</strain>
    </source>
</reference>
<dbReference type="SUPFAM" id="SSF46785">
    <property type="entry name" value="Winged helix' DNA-binding domain"/>
    <property type="match status" value="1"/>
</dbReference>
<reference evidence="2" key="2">
    <citation type="submission" date="2020-09" db="EMBL/GenBank/DDBJ databases">
        <authorList>
            <person name="Sun Q."/>
            <person name="Zhou Y."/>
        </authorList>
    </citation>
    <scope>NUCLEOTIDE SEQUENCE</scope>
    <source>
        <strain evidence="2">CGMCC 1.14988</strain>
    </source>
</reference>
<sequence length="108" mass="11555">MSAAAGRHARHELDDVIHAPVRFSIVAALADVDEAEFAAVRDAVEVSDSVLSKQAARLEEAGYVKLRKGYVGKRPRTWLSLTRDGRDAYGRHLGALRAIAEGSGAADA</sequence>
<dbReference type="InterPro" id="IPR027395">
    <property type="entry name" value="WH_DNA-bd_dom"/>
</dbReference>
<dbReference type="Proteomes" id="UP000650511">
    <property type="component" value="Unassembled WGS sequence"/>
</dbReference>
<evidence type="ECO:0000313" key="2">
    <source>
        <dbReference type="EMBL" id="GGI04180.1"/>
    </source>
</evidence>
<dbReference type="AlphaFoldDB" id="A0A8J3ABJ1"/>
<proteinExistence type="predicted"/>
<dbReference type="Pfam" id="PF13601">
    <property type="entry name" value="HTH_34"/>
    <property type="match status" value="1"/>
</dbReference>
<gene>
    <name evidence="2" type="ORF">GCM10011354_07780</name>
</gene>
<evidence type="ECO:0000313" key="3">
    <source>
        <dbReference type="Proteomes" id="UP000650511"/>
    </source>
</evidence>
<name>A0A8J3ABJ1_9ACTN</name>
<dbReference type="RefSeq" id="WP_130650744.1">
    <property type="nucleotide sequence ID" value="NZ_BMHA01000002.1"/>
</dbReference>
<accession>A0A8J3ABJ1</accession>
<protein>
    <submittedName>
        <fullName evidence="2">MarR family transcriptional regulator</fullName>
    </submittedName>
</protein>
<organism evidence="2 3">
    <name type="scientific">Egicoccus halophilus</name>
    <dbReference type="NCBI Taxonomy" id="1670830"/>
    <lineage>
        <taxon>Bacteria</taxon>
        <taxon>Bacillati</taxon>
        <taxon>Actinomycetota</taxon>
        <taxon>Nitriliruptoria</taxon>
        <taxon>Egicoccales</taxon>
        <taxon>Egicoccaceae</taxon>
        <taxon>Egicoccus</taxon>
    </lineage>
</organism>